<dbReference type="InterPro" id="IPR015813">
    <property type="entry name" value="Pyrv/PenolPyrv_kinase-like_dom"/>
</dbReference>
<keyword evidence="16" id="KW-1185">Reference proteome</keyword>
<keyword evidence="5" id="KW-0479">Metal-binding</keyword>
<comment type="pathway">
    <text evidence="1">Carbohydrate degradation; glycolysis; pyruvate from D-glyceraldehyde 3-phosphate: step 5/5.</text>
</comment>
<accession>A0ABP8FAV5</accession>
<dbReference type="Gene3D" id="3.20.20.60">
    <property type="entry name" value="Phosphoenolpyruvate-binding domains"/>
    <property type="match status" value="1"/>
</dbReference>
<evidence type="ECO:0000256" key="10">
    <source>
        <dbReference type="ARBA" id="ARBA00023152"/>
    </source>
</evidence>
<dbReference type="InterPro" id="IPR011037">
    <property type="entry name" value="Pyrv_Knase-like_insert_dom_sf"/>
</dbReference>
<dbReference type="RefSeq" id="WP_345162599.1">
    <property type="nucleotide sequence ID" value="NZ_BAABGX010000001.1"/>
</dbReference>
<evidence type="ECO:0000256" key="5">
    <source>
        <dbReference type="ARBA" id="ARBA00022723"/>
    </source>
</evidence>
<dbReference type="Pfam" id="PF00224">
    <property type="entry name" value="PK"/>
    <property type="match status" value="2"/>
</dbReference>
<name>A0ABP8FAV5_9BACT</name>
<dbReference type="InterPro" id="IPR040442">
    <property type="entry name" value="Pyrv_kinase-like_dom_sf"/>
</dbReference>
<comment type="similarity">
    <text evidence="2">Belongs to the pyruvate kinase family.</text>
</comment>
<dbReference type="GO" id="GO:0016301">
    <property type="term" value="F:kinase activity"/>
    <property type="evidence" value="ECO:0007669"/>
    <property type="project" value="UniProtKB-KW"/>
</dbReference>
<dbReference type="NCBIfam" id="NF011314">
    <property type="entry name" value="PRK14725.1"/>
    <property type="match status" value="1"/>
</dbReference>
<dbReference type="InterPro" id="IPR015806">
    <property type="entry name" value="Pyrv_Knase_insert_dom_sf"/>
</dbReference>
<keyword evidence="7 15" id="KW-0418">Kinase</keyword>
<feature type="domain" description="Pyruvate kinase barrel" evidence="14">
    <location>
        <begin position="173"/>
        <end position="246"/>
    </location>
</feature>
<evidence type="ECO:0000256" key="6">
    <source>
        <dbReference type="ARBA" id="ARBA00022741"/>
    </source>
</evidence>
<evidence type="ECO:0000256" key="1">
    <source>
        <dbReference type="ARBA" id="ARBA00004997"/>
    </source>
</evidence>
<evidence type="ECO:0000256" key="7">
    <source>
        <dbReference type="ARBA" id="ARBA00022777"/>
    </source>
</evidence>
<evidence type="ECO:0000256" key="3">
    <source>
        <dbReference type="ARBA" id="ARBA00012142"/>
    </source>
</evidence>
<keyword evidence="9" id="KW-0460">Magnesium</keyword>
<gene>
    <name evidence="15" type="ORF">GCM10023183_08100</name>
</gene>
<feature type="region of interest" description="Disordered" evidence="13">
    <location>
        <begin position="1"/>
        <end position="21"/>
    </location>
</feature>
<organism evidence="15 16">
    <name type="scientific">Nibribacter koreensis</name>
    <dbReference type="NCBI Taxonomy" id="1084519"/>
    <lineage>
        <taxon>Bacteria</taxon>
        <taxon>Pseudomonadati</taxon>
        <taxon>Bacteroidota</taxon>
        <taxon>Cytophagia</taxon>
        <taxon>Cytophagales</taxon>
        <taxon>Hymenobacteraceae</taxon>
        <taxon>Nibribacter</taxon>
    </lineage>
</organism>
<keyword evidence="10" id="KW-0324">Glycolysis</keyword>
<evidence type="ECO:0000256" key="12">
    <source>
        <dbReference type="SAM" id="Coils"/>
    </source>
</evidence>
<evidence type="ECO:0000256" key="9">
    <source>
        <dbReference type="ARBA" id="ARBA00022842"/>
    </source>
</evidence>
<evidence type="ECO:0000256" key="2">
    <source>
        <dbReference type="ARBA" id="ARBA00008663"/>
    </source>
</evidence>
<evidence type="ECO:0000313" key="15">
    <source>
        <dbReference type="EMBL" id="GAA4299167.1"/>
    </source>
</evidence>
<comment type="caution">
    <text evidence="15">The sequence shown here is derived from an EMBL/GenBank/DDBJ whole genome shotgun (WGS) entry which is preliminary data.</text>
</comment>
<dbReference type="EMBL" id="BAABGX010000001">
    <property type="protein sequence ID" value="GAA4299167.1"/>
    <property type="molecule type" value="Genomic_DNA"/>
</dbReference>
<evidence type="ECO:0000256" key="8">
    <source>
        <dbReference type="ARBA" id="ARBA00022840"/>
    </source>
</evidence>
<dbReference type="Proteomes" id="UP001501844">
    <property type="component" value="Unassembled WGS sequence"/>
</dbReference>
<dbReference type="InterPro" id="IPR001697">
    <property type="entry name" value="Pyr_Knase"/>
</dbReference>
<sequence>MRNKMDTPMTKENGQKSSVKKKEEVKEVVWNGVSAESVQEVLVQVDQLIKEADALEKAHEEHLQKIHPAFQSSSRNLLHYLAFRKQDNRALQSQLASLGLSSLGRAEGHVLASLKAVKNQLNLLLGHLTQSTPAVTEYLPVVSALQPNISALLGEPAPGRTGRIMITFSTDLAEDYKTVKALMKSGMNCARINCAHDDITVWQKMVENIKRAEQELGQSCKILFDLMGPKLRTGPMKEGPKVVAIHPKINEVGEILSVAKIWLGPKGVPAPEPVDVTLRVSKKWAKMAQEGDIITFKDTRKRKRIFTVAQKVDGGLLVVTSKSAYVTVGTELHLKAKNGDISTYALGNLPAMVIPLQLKAGQDILLHRKSIPGQPAQFDQSGNQVEPAHISCTLPEVFTRVKVGESIWFDDGEIEGVIEEVDKDFLRVKITSADDIGSKLRPDKGINLPNSDLNLHKLTSKDREDLASVVPFADIINLSFVSHPEMVEELQQELINHNAQHVAIMLKIETKAAFDSLPHLLLTLMRQHPAGIMIARGDLAVELGWQRLAEVQEEILWIAEAAHLPVVWATQVLEKLTKKGRPSRAEITDAAMAQRADCVMLNKGPYILKSIAMLDDIMKRMQEHQYKKTSLLRMLHVSAMNGVK</sequence>
<dbReference type="SUPFAM" id="SSF50800">
    <property type="entry name" value="PK beta-barrel domain-like"/>
    <property type="match status" value="1"/>
</dbReference>
<keyword evidence="4" id="KW-0808">Transferase</keyword>
<keyword evidence="6" id="KW-0547">Nucleotide-binding</keyword>
<reference evidence="16" key="1">
    <citation type="journal article" date="2019" name="Int. J. Syst. Evol. Microbiol.">
        <title>The Global Catalogue of Microorganisms (GCM) 10K type strain sequencing project: providing services to taxonomists for standard genome sequencing and annotation.</title>
        <authorList>
            <consortium name="The Broad Institute Genomics Platform"/>
            <consortium name="The Broad Institute Genome Sequencing Center for Infectious Disease"/>
            <person name="Wu L."/>
            <person name="Ma J."/>
        </authorList>
    </citation>
    <scope>NUCLEOTIDE SEQUENCE [LARGE SCALE GENOMIC DNA]</scope>
    <source>
        <strain evidence="16">JCM 17917</strain>
    </source>
</reference>
<evidence type="ECO:0000256" key="11">
    <source>
        <dbReference type="ARBA" id="ARBA00023317"/>
    </source>
</evidence>
<keyword evidence="11 15" id="KW-0670">Pyruvate</keyword>
<dbReference type="InterPro" id="IPR015793">
    <property type="entry name" value="Pyrv_Knase_brl"/>
</dbReference>
<protein>
    <recommendedName>
        <fullName evidence="3">pyruvate kinase</fullName>
        <ecNumber evidence="3">2.7.1.40</ecNumber>
    </recommendedName>
</protein>
<evidence type="ECO:0000259" key="14">
    <source>
        <dbReference type="Pfam" id="PF00224"/>
    </source>
</evidence>
<keyword evidence="12" id="KW-0175">Coiled coil</keyword>
<dbReference type="SUPFAM" id="SSF51621">
    <property type="entry name" value="Phosphoenolpyruvate/pyruvate domain"/>
    <property type="match status" value="1"/>
</dbReference>
<dbReference type="EC" id="2.7.1.40" evidence="3"/>
<feature type="coiled-coil region" evidence="12">
    <location>
        <begin position="38"/>
        <end position="65"/>
    </location>
</feature>
<evidence type="ECO:0000313" key="16">
    <source>
        <dbReference type="Proteomes" id="UP001501844"/>
    </source>
</evidence>
<dbReference type="PANTHER" id="PTHR11817">
    <property type="entry name" value="PYRUVATE KINASE"/>
    <property type="match status" value="1"/>
</dbReference>
<feature type="domain" description="Pyruvate kinase barrel" evidence="14">
    <location>
        <begin position="383"/>
        <end position="602"/>
    </location>
</feature>
<dbReference type="Gene3D" id="2.40.33.10">
    <property type="entry name" value="PK beta-barrel domain-like"/>
    <property type="match status" value="1"/>
</dbReference>
<keyword evidence="8" id="KW-0067">ATP-binding</keyword>
<evidence type="ECO:0000256" key="13">
    <source>
        <dbReference type="SAM" id="MobiDB-lite"/>
    </source>
</evidence>
<evidence type="ECO:0000256" key="4">
    <source>
        <dbReference type="ARBA" id="ARBA00022679"/>
    </source>
</evidence>
<proteinExistence type="inferred from homology"/>